<proteinExistence type="predicted"/>
<reference evidence="1" key="2">
    <citation type="journal article" date="2015" name="Data Brief">
        <title>Shoot transcriptome of the giant reed, Arundo donax.</title>
        <authorList>
            <person name="Barrero R.A."/>
            <person name="Guerrero F.D."/>
            <person name="Moolhuijzen P."/>
            <person name="Goolsby J.A."/>
            <person name="Tidwell J."/>
            <person name="Bellgard S.E."/>
            <person name="Bellgard M.I."/>
        </authorList>
    </citation>
    <scope>NUCLEOTIDE SEQUENCE</scope>
    <source>
        <tissue evidence="1">Shoot tissue taken approximately 20 cm above the soil surface</tissue>
    </source>
</reference>
<protein>
    <submittedName>
        <fullName evidence="1">Uncharacterized protein</fullName>
    </submittedName>
</protein>
<evidence type="ECO:0000313" key="1">
    <source>
        <dbReference type="EMBL" id="JAE19814.1"/>
    </source>
</evidence>
<name>A0A0A9G8P1_ARUDO</name>
<reference evidence="1" key="1">
    <citation type="submission" date="2014-09" db="EMBL/GenBank/DDBJ databases">
        <authorList>
            <person name="Magalhaes I.L.F."/>
            <person name="Oliveira U."/>
            <person name="Santos F.R."/>
            <person name="Vidigal T.H.D.A."/>
            <person name="Brescovit A.D."/>
            <person name="Santos A.J."/>
        </authorList>
    </citation>
    <scope>NUCLEOTIDE SEQUENCE</scope>
    <source>
        <tissue evidence="1">Shoot tissue taken approximately 20 cm above the soil surface</tissue>
    </source>
</reference>
<accession>A0A0A9G8P1</accession>
<organism evidence="1">
    <name type="scientific">Arundo donax</name>
    <name type="common">Giant reed</name>
    <name type="synonym">Donax arundinaceus</name>
    <dbReference type="NCBI Taxonomy" id="35708"/>
    <lineage>
        <taxon>Eukaryota</taxon>
        <taxon>Viridiplantae</taxon>
        <taxon>Streptophyta</taxon>
        <taxon>Embryophyta</taxon>
        <taxon>Tracheophyta</taxon>
        <taxon>Spermatophyta</taxon>
        <taxon>Magnoliopsida</taxon>
        <taxon>Liliopsida</taxon>
        <taxon>Poales</taxon>
        <taxon>Poaceae</taxon>
        <taxon>PACMAD clade</taxon>
        <taxon>Arundinoideae</taxon>
        <taxon>Arundineae</taxon>
        <taxon>Arundo</taxon>
    </lineage>
</organism>
<dbReference type="AlphaFoldDB" id="A0A0A9G8P1"/>
<sequence length="65" mass="7441">MIAHILNSHTCIAPKSLLGSDERKNEVTTCICCIVYQSSLRNCILYVQSEFKARKFPYMQNKSIT</sequence>
<dbReference type="EMBL" id="GBRH01178082">
    <property type="protein sequence ID" value="JAE19814.1"/>
    <property type="molecule type" value="Transcribed_RNA"/>
</dbReference>